<dbReference type="PANTHER" id="PTHR43124:SF3">
    <property type="entry name" value="CHLORAMPHENICOL EFFLUX PUMP RV0191"/>
    <property type="match status" value="1"/>
</dbReference>
<evidence type="ECO:0000259" key="7">
    <source>
        <dbReference type="PROSITE" id="PS50850"/>
    </source>
</evidence>
<keyword evidence="9" id="KW-1185">Reference proteome</keyword>
<evidence type="ECO:0000256" key="5">
    <source>
        <dbReference type="ARBA" id="ARBA00023136"/>
    </source>
</evidence>
<dbReference type="PROSITE" id="PS50850">
    <property type="entry name" value="MFS"/>
    <property type="match status" value="1"/>
</dbReference>
<feature type="transmembrane region" description="Helical" evidence="6">
    <location>
        <begin position="373"/>
        <end position="392"/>
    </location>
</feature>
<keyword evidence="3 6" id="KW-0812">Transmembrane</keyword>
<feature type="transmembrane region" description="Helical" evidence="6">
    <location>
        <begin position="215"/>
        <end position="238"/>
    </location>
</feature>
<feature type="transmembrane region" description="Helical" evidence="6">
    <location>
        <begin position="282"/>
        <end position="299"/>
    </location>
</feature>
<feature type="transmembrane region" description="Helical" evidence="6">
    <location>
        <begin position="250"/>
        <end position="270"/>
    </location>
</feature>
<dbReference type="CDD" id="cd17324">
    <property type="entry name" value="MFS_NepI_like"/>
    <property type="match status" value="1"/>
</dbReference>
<reference evidence="8 9" key="1">
    <citation type="submission" date="2017-02" db="EMBL/GenBank/DDBJ databases">
        <authorList>
            <person name="Peterson S.W."/>
        </authorList>
    </citation>
    <scope>NUCLEOTIDE SEQUENCE [LARGE SCALE GENOMIC DNA]</scope>
    <source>
        <strain evidence="8 9">LMG 22410</strain>
    </source>
</reference>
<feature type="transmembrane region" description="Helical" evidence="6">
    <location>
        <begin position="145"/>
        <end position="168"/>
    </location>
</feature>
<evidence type="ECO:0000313" key="9">
    <source>
        <dbReference type="Proteomes" id="UP000195787"/>
    </source>
</evidence>
<keyword evidence="2" id="KW-1003">Cell membrane</keyword>
<dbReference type="OrthoDB" id="9814237at2"/>
<dbReference type="GO" id="GO:0005886">
    <property type="term" value="C:plasma membrane"/>
    <property type="evidence" value="ECO:0007669"/>
    <property type="project" value="UniProtKB-SubCell"/>
</dbReference>
<accession>A0A1R4GJX4</accession>
<evidence type="ECO:0000256" key="1">
    <source>
        <dbReference type="ARBA" id="ARBA00004651"/>
    </source>
</evidence>
<feature type="transmembrane region" description="Helical" evidence="6">
    <location>
        <begin position="53"/>
        <end position="74"/>
    </location>
</feature>
<gene>
    <name evidence="8" type="ORF">CZ674_12645</name>
</gene>
<feature type="transmembrane region" description="Helical" evidence="6">
    <location>
        <begin position="305"/>
        <end position="325"/>
    </location>
</feature>
<evidence type="ECO:0000313" key="8">
    <source>
        <dbReference type="EMBL" id="SJM68488.1"/>
    </source>
</evidence>
<dbReference type="Gene3D" id="1.20.1250.20">
    <property type="entry name" value="MFS general substrate transporter like domains"/>
    <property type="match status" value="1"/>
</dbReference>
<dbReference type="GeneID" id="303174058"/>
<dbReference type="InterPro" id="IPR036259">
    <property type="entry name" value="MFS_trans_sf"/>
</dbReference>
<organism evidence="8 9">
    <name type="scientific">Agrococcus casei LMG 22410</name>
    <dbReference type="NCBI Taxonomy" id="1255656"/>
    <lineage>
        <taxon>Bacteria</taxon>
        <taxon>Bacillati</taxon>
        <taxon>Actinomycetota</taxon>
        <taxon>Actinomycetes</taxon>
        <taxon>Micrococcales</taxon>
        <taxon>Microbacteriaceae</taxon>
        <taxon>Agrococcus</taxon>
    </lineage>
</organism>
<protein>
    <submittedName>
        <fullName evidence="8">MFS transporter</fullName>
    </submittedName>
</protein>
<evidence type="ECO:0000256" key="6">
    <source>
        <dbReference type="SAM" id="Phobius"/>
    </source>
</evidence>
<dbReference type="GO" id="GO:0022857">
    <property type="term" value="F:transmembrane transporter activity"/>
    <property type="evidence" value="ECO:0007669"/>
    <property type="project" value="InterPro"/>
</dbReference>
<dbReference type="RefSeq" id="WP_086992901.1">
    <property type="nucleotide sequence ID" value="NZ_FUHU01000045.1"/>
</dbReference>
<dbReference type="EMBL" id="FUHU01000045">
    <property type="protein sequence ID" value="SJM68488.1"/>
    <property type="molecule type" value="Genomic_DNA"/>
</dbReference>
<dbReference type="Proteomes" id="UP000195787">
    <property type="component" value="Unassembled WGS sequence"/>
</dbReference>
<dbReference type="PANTHER" id="PTHR43124">
    <property type="entry name" value="PURINE EFFLUX PUMP PBUE"/>
    <property type="match status" value="1"/>
</dbReference>
<comment type="subcellular location">
    <subcellularLocation>
        <location evidence="1">Cell membrane</location>
        <topology evidence="1">Multi-pass membrane protein</topology>
    </subcellularLocation>
</comment>
<keyword evidence="4 6" id="KW-1133">Transmembrane helix</keyword>
<dbReference type="InterPro" id="IPR011701">
    <property type="entry name" value="MFS"/>
</dbReference>
<evidence type="ECO:0000256" key="3">
    <source>
        <dbReference type="ARBA" id="ARBA00022692"/>
    </source>
</evidence>
<dbReference type="InterPro" id="IPR020846">
    <property type="entry name" value="MFS_dom"/>
</dbReference>
<sequence length="409" mass="42290">MPQLTPGRRILALITLALGGFAIGTTEFATMGILPLMASELTDNFQTQPEQSIAAAGWLITWYAVGVVVGAPVLAMATARFSQSKLAIVLLAALAFGNLLSAVAPEFFTLSIARFIAGLPHGAYFGVASLLAARIMGPGKQGAGIAIALSGLTIANVIGVPLGTWLGQLAGWRWTYAFVAVLFVLAMIMTIIAVPRVKGDPTRSALAELGAFRSARLWLVVAAGALSLAGFFTVYSYVAETVVREAGLTAGFIPLALALVGVGMTLGNIAGGWASDRAMERTAVAGVGAFVASLLLFWATAANPVMLFASLFLIGFTSSSFTPAIQSLLIRTAGRAKLLGASMNHSAFNIGNSIGAWLGGIVIAGGLGYLAPGLFGAMASALGLVLLVIAFARIRRKPIDPITEELRIP</sequence>
<feature type="transmembrane region" description="Helical" evidence="6">
    <location>
        <begin position="174"/>
        <end position="194"/>
    </location>
</feature>
<evidence type="ECO:0000256" key="2">
    <source>
        <dbReference type="ARBA" id="ARBA00022475"/>
    </source>
</evidence>
<evidence type="ECO:0000256" key="4">
    <source>
        <dbReference type="ARBA" id="ARBA00022989"/>
    </source>
</evidence>
<dbReference type="Pfam" id="PF07690">
    <property type="entry name" value="MFS_1"/>
    <property type="match status" value="1"/>
</dbReference>
<feature type="transmembrane region" description="Helical" evidence="6">
    <location>
        <begin position="111"/>
        <end position="133"/>
    </location>
</feature>
<dbReference type="InterPro" id="IPR050189">
    <property type="entry name" value="MFS_Efflux_Transporters"/>
</dbReference>
<dbReference type="AlphaFoldDB" id="A0A1R4GJX4"/>
<feature type="transmembrane region" description="Helical" evidence="6">
    <location>
        <begin position="86"/>
        <end position="105"/>
    </location>
</feature>
<dbReference type="SUPFAM" id="SSF103473">
    <property type="entry name" value="MFS general substrate transporter"/>
    <property type="match status" value="1"/>
</dbReference>
<name>A0A1R4GJX4_9MICO</name>
<keyword evidence="5 6" id="KW-0472">Membrane</keyword>
<feature type="domain" description="Major facilitator superfamily (MFS) profile" evidence="7">
    <location>
        <begin position="12"/>
        <end position="397"/>
    </location>
</feature>
<proteinExistence type="predicted"/>
<feature type="transmembrane region" description="Helical" evidence="6">
    <location>
        <begin position="346"/>
        <end position="367"/>
    </location>
</feature>